<evidence type="ECO:0000256" key="2">
    <source>
        <dbReference type="SAM" id="Phobius"/>
    </source>
</evidence>
<feature type="compositionally biased region" description="Low complexity" evidence="1">
    <location>
        <begin position="42"/>
        <end position="71"/>
    </location>
</feature>
<accession>A0A1G2SEF2</accession>
<organism evidence="3 4">
    <name type="scientific">Candidatus Yonathbacteria bacterium RIFCSPLOWO2_01_FULL_47_33b</name>
    <dbReference type="NCBI Taxonomy" id="1802727"/>
    <lineage>
        <taxon>Bacteria</taxon>
        <taxon>Candidatus Yonathiibacteriota</taxon>
    </lineage>
</organism>
<keyword evidence="2" id="KW-0812">Transmembrane</keyword>
<keyword evidence="2" id="KW-0472">Membrane</keyword>
<feature type="transmembrane region" description="Helical" evidence="2">
    <location>
        <begin position="6"/>
        <end position="23"/>
    </location>
</feature>
<dbReference type="SUPFAM" id="SSF49503">
    <property type="entry name" value="Cupredoxins"/>
    <property type="match status" value="1"/>
</dbReference>
<comment type="caution">
    <text evidence="3">The sequence shown here is derived from an EMBL/GenBank/DDBJ whole genome shotgun (WGS) entry which is preliminary data.</text>
</comment>
<feature type="region of interest" description="Disordered" evidence="1">
    <location>
        <begin position="32"/>
        <end position="71"/>
    </location>
</feature>
<evidence type="ECO:0000313" key="4">
    <source>
        <dbReference type="Proteomes" id="UP000177987"/>
    </source>
</evidence>
<dbReference type="STRING" id="1802727.A2937_02325"/>
<name>A0A1G2SEF2_9BACT</name>
<gene>
    <name evidence="3" type="ORF">A2937_02325</name>
</gene>
<proteinExistence type="predicted"/>
<evidence type="ECO:0008006" key="5">
    <source>
        <dbReference type="Google" id="ProtNLM"/>
    </source>
</evidence>
<evidence type="ECO:0000256" key="1">
    <source>
        <dbReference type="SAM" id="MobiDB-lite"/>
    </source>
</evidence>
<keyword evidence="2" id="KW-1133">Transmembrane helix</keyword>
<sequence>MNKKYIIAVIVAVVALYGAFWFGKRAAIAPEEQGNVPNGTEQATTTPTPVAKVTQTTTSAPKTTTTKSESAPTMTKSGAYLVSYTDSGFVPAKLEIARGKSVHFVNNSNKAMSLTTVDQNSQVYREFNQTVSVGRGGTYDFTFLTAGTWWYVNRNSQKELGTIIVK</sequence>
<reference evidence="3 4" key="1">
    <citation type="journal article" date="2016" name="Nat. Commun.">
        <title>Thousands of microbial genomes shed light on interconnected biogeochemical processes in an aquifer system.</title>
        <authorList>
            <person name="Anantharaman K."/>
            <person name="Brown C.T."/>
            <person name="Hug L.A."/>
            <person name="Sharon I."/>
            <person name="Castelle C.J."/>
            <person name="Probst A.J."/>
            <person name="Thomas B.C."/>
            <person name="Singh A."/>
            <person name="Wilkins M.J."/>
            <person name="Karaoz U."/>
            <person name="Brodie E.L."/>
            <person name="Williams K.H."/>
            <person name="Hubbard S.S."/>
            <person name="Banfield J.F."/>
        </authorList>
    </citation>
    <scope>NUCLEOTIDE SEQUENCE [LARGE SCALE GENOMIC DNA]</scope>
</reference>
<protein>
    <recommendedName>
        <fullName evidence="5">EfeO-type cupredoxin-like domain-containing protein</fullName>
    </recommendedName>
</protein>
<dbReference type="AlphaFoldDB" id="A0A1G2SEF2"/>
<evidence type="ECO:0000313" key="3">
    <source>
        <dbReference type="EMBL" id="OHA83019.1"/>
    </source>
</evidence>
<dbReference type="Gene3D" id="2.60.40.420">
    <property type="entry name" value="Cupredoxins - blue copper proteins"/>
    <property type="match status" value="1"/>
</dbReference>
<dbReference type="EMBL" id="MHUW01000021">
    <property type="protein sequence ID" value="OHA83019.1"/>
    <property type="molecule type" value="Genomic_DNA"/>
</dbReference>
<dbReference type="InterPro" id="IPR008972">
    <property type="entry name" value="Cupredoxin"/>
</dbReference>
<dbReference type="Proteomes" id="UP000177987">
    <property type="component" value="Unassembled WGS sequence"/>
</dbReference>